<feature type="domain" description="RNA polymerase sigma factor 70 region 4 type 2" evidence="5">
    <location>
        <begin position="133"/>
        <end position="185"/>
    </location>
</feature>
<dbReference type="PANTHER" id="PTHR43133">
    <property type="entry name" value="RNA POLYMERASE ECF-TYPE SIGMA FACTO"/>
    <property type="match status" value="1"/>
</dbReference>
<sequence>MSFEAQNKPEFSDEKEAWQKLRVGSLDALGFFYDKYADDLFNIGISIKRDRALVKDAIHDSFIELYKYHSNLSIVKNIRSYLITSFKRTLFKSIKAKDIILKSYDFENNLYALDTSNAENTIIDMELYFFKKNKLQKALKCLTPHQATALKLKFIEDRSYSEIAANLNVSISSARTLVYRSIKELRKKIIILFF</sequence>
<protein>
    <submittedName>
        <fullName evidence="6">RNA polymerase sigma factor</fullName>
    </submittedName>
</protein>
<comment type="similarity">
    <text evidence="1">Belongs to the sigma-70 factor family. ECF subfamily.</text>
</comment>
<keyword evidence="3" id="KW-0731">Sigma factor</keyword>
<dbReference type="EMBL" id="JBHSAS010000006">
    <property type="protein sequence ID" value="MFC4027661.1"/>
    <property type="molecule type" value="Genomic_DNA"/>
</dbReference>
<dbReference type="InterPro" id="IPR013325">
    <property type="entry name" value="RNA_pol_sigma_r2"/>
</dbReference>
<dbReference type="PANTHER" id="PTHR43133:SF46">
    <property type="entry name" value="RNA POLYMERASE SIGMA-70 FACTOR ECF SUBFAMILY"/>
    <property type="match status" value="1"/>
</dbReference>
<dbReference type="SUPFAM" id="SSF88659">
    <property type="entry name" value="Sigma3 and sigma4 domains of RNA polymerase sigma factors"/>
    <property type="match status" value="1"/>
</dbReference>
<dbReference type="Gene3D" id="1.10.10.10">
    <property type="entry name" value="Winged helix-like DNA-binding domain superfamily/Winged helix DNA-binding domain"/>
    <property type="match status" value="1"/>
</dbReference>
<dbReference type="Gene3D" id="1.10.1740.10">
    <property type="match status" value="1"/>
</dbReference>
<dbReference type="RefSeq" id="WP_290233618.1">
    <property type="nucleotide sequence ID" value="NZ_JAUFPZ010000002.1"/>
</dbReference>
<evidence type="ECO:0000256" key="3">
    <source>
        <dbReference type="ARBA" id="ARBA00023082"/>
    </source>
</evidence>
<dbReference type="InterPro" id="IPR013249">
    <property type="entry name" value="RNA_pol_sigma70_r4_t2"/>
</dbReference>
<dbReference type="NCBIfam" id="TIGR02937">
    <property type="entry name" value="sigma70-ECF"/>
    <property type="match status" value="1"/>
</dbReference>
<keyword evidence="7" id="KW-1185">Reference proteome</keyword>
<dbReference type="InterPro" id="IPR039425">
    <property type="entry name" value="RNA_pol_sigma-70-like"/>
</dbReference>
<evidence type="ECO:0000256" key="2">
    <source>
        <dbReference type="ARBA" id="ARBA00023015"/>
    </source>
</evidence>
<keyword evidence="4" id="KW-0804">Transcription</keyword>
<evidence type="ECO:0000313" key="6">
    <source>
        <dbReference type="EMBL" id="MFC4027661.1"/>
    </source>
</evidence>
<dbReference type="InterPro" id="IPR014284">
    <property type="entry name" value="RNA_pol_sigma-70_dom"/>
</dbReference>
<gene>
    <name evidence="6" type="ORF">ACFOS1_09630</name>
</gene>
<dbReference type="SUPFAM" id="SSF88946">
    <property type="entry name" value="Sigma2 domain of RNA polymerase sigma factors"/>
    <property type="match status" value="1"/>
</dbReference>
<reference evidence="7" key="1">
    <citation type="journal article" date="2019" name="Int. J. Syst. Evol. Microbiol.">
        <title>The Global Catalogue of Microorganisms (GCM) 10K type strain sequencing project: providing services to taxonomists for standard genome sequencing and annotation.</title>
        <authorList>
            <consortium name="The Broad Institute Genomics Platform"/>
            <consortium name="The Broad Institute Genome Sequencing Center for Infectious Disease"/>
            <person name="Wu L."/>
            <person name="Ma J."/>
        </authorList>
    </citation>
    <scope>NUCLEOTIDE SEQUENCE [LARGE SCALE GENOMIC DNA]</scope>
    <source>
        <strain evidence="7">CECT 9128</strain>
    </source>
</reference>
<dbReference type="InterPro" id="IPR013324">
    <property type="entry name" value="RNA_pol_sigma_r3/r4-like"/>
</dbReference>
<dbReference type="InterPro" id="IPR036388">
    <property type="entry name" value="WH-like_DNA-bd_sf"/>
</dbReference>
<accession>A0ABV8HBT4</accession>
<evidence type="ECO:0000256" key="1">
    <source>
        <dbReference type="ARBA" id="ARBA00010641"/>
    </source>
</evidence>
<dbReference type="Pfam" id="PF08281">
    <property type="entry name" value="Sigma70_r4_2"/>
    <property type="match status" value="1"/>
</dbReference>
<evidence type="ECO:0000259" key="5">
    <source>
        <dbReference type="Pfam" id="PF08281"/>
    </source>
</evidence>
<evidence type="ECO:0000256" key="4">
    <source>
        <dbReference type="ARBA" id="ARBA00023163"/>
    </source>
</evidence>
<proteinExistence type="inferred from homology"/>
<comment type="caution">
    <text evidence="6">The sequence shown here is derived from an EMBL/GenBank/DDBJ whole genome shotgun (WGS) entry which is preliminary data.</text>
</comment>
<dbReference type="Proteomes" id="UP001595793">
    <property type="component" value="Unassembled WGS sequence"/>
</dbReference>
<dbReference type="CDD" id="cd06171">
    <property type="entry name" value="Sigma70_r4"/>
    <property type="match status" value="1"/>
</dbReference>
<organism evidence="6 7">
    <name type="scientific">Zunongwangia endophytica</name>
    <dbReference type="NCBI Taxonomy" id="1808945"/>
    <lineage>
        <taxon>Bacteria</taxon>
        <taxon>Pseudomonadati</taxon>
        <taxon>Bacteroidota</taxon>
        <taxon>Flavobacteriia</taxon>
        <taxon>Flavobacteriales</taxon>
        <taxon>Flavobacteriaceae</taxon>
        <taxon>Zunongwangia</taxon>
    </lineage>
</organism>
<evidence type="ECO:0000313" key="7">
    <source>
        <dbReference type="Proteomes" id="UP001595793"/>
    </source>
</evidence>
<name>A0ABV8HBT4_9FLAO</name>
<keyword evidence="2" id="KW-0805">Transcription regulation</keyword>